<accession>A0AA86V117</accession>
<evidence type="ECO:0000256" key="6">
    <source>
        <dbReference type="ARBA" id="ARBA00022723"/>
    </source>
</evidence>
<dbReference type="InterPro" id="IPR038120">
    <property type="entry name" value="Rpb1_funnel_sf"/>
</dbReference>
<evidence type="ECO:0000256" key="9">
    <source>
        <dbReference type="ARBA" id="ARBA00023163"/>
    </source>
</evidence>
<dbReference type="SMART" id="SM00663">
    <property type="entry name" value="RPOLA_N"/>
    <property type="match status" value="1"/>
</dbReference>
<comment type="function">
    <text evidence="11">DNA-dependent RNA polymerase catalyzes the transcription of DNA into RNA using the four ribonucleoside triphosphates as substrates.</text>
</comment>
<dbReference type="CDD" id="cd01435">
    <property type="entry name" value="RNAP_I_RPA1_N"/>
    <property type="match status" value="1"/>
</dbReference>
<evidence type="ECO:0000313" key="15">
    <source>
        <dbReference type="EMBL" id="CAL6038420.1"/>
    </source>
</evidence>
<evidence type="ECO:0000313" key="16">
    <source>
        <dbReference type="Proteomes" id="UP001642409"/>
    </source>
</evidence>
<keyword evidence="9 11" id="KW-0804">Transcription</keyword>
<protein>
    <recommendedName>
        <fullName evidence="11">DNA-directed RNA polymerase subunit</fullName>
        <ecNumber evidence="11">2.7.7.6</ecNumber>
    </recommendedName>
</protein>
<gene>
    <name evidence="15" type="ORF">HINF_LOCUS37360</name>
    <name evidence="14" type="ORF">HINF_LOCUS59881</name>
</gene>
<dbReference type="Gene3D" id="1.10.274.100">
    <property type="entry name" value="RNA polymerase Rpb1, domain 3"/>
    <property type="match status" value="1"/>
</dbReference>
<evidence type="ECO:0000256" key="12">
    <source>
        <dbReference type="SAM" id="MobiDB-lite"/>
    </source>
</evidence>
<proteinExistence type="inferred from homology"/>
<dbReference type="GO" id="GO:0046872">
    <property type="term" value="F:metal ion binding"/>
    <property type="evidence" value="ECO:0007669"/>
    <property type="project" value="UniProtKB-KW"/>
</dbReference>
<keyword evidence="7" id="KW-0862">Zinc</keyword>
<dbReference type="GO" id="GO:0006351">
    <property type="term" value="P:DNA-templated transcription"/>
    <property type="evidence" value="ECO:0007669"/>
    <property type="project" value="InterPro"/>
</dbReference>
<dbReference type="EMBL" id="CATOUU010001104">
    <property type="protein sequence ID" value="CAI9972236.1"/>
    <property type="molecule type" value="Genomic_DNA"/>
</dbReference>
<evidence type="ECO:0000259" key="13">
    <source>
        <dbReference type="SMART" id="SM00663"/>
    </source>
</evidence>
<dbReference type="Proteomes" id="UP001642409">
    <property type="component" value="Unassembled WGS sequence"/>
</dbReference>
<dbReference type="InterPro" id="IPR007083">
    <property type="entry name" value="RNA_pol_Rpb1_4"/>
</dbReference>
<dbReference type="Pfam" id="PF00623">
    <property type="entry name" value="RNA_pol_Rpb1_2"/>
    <property type="match status" value="1"/>
</dbReference>
<dbReference type="EC" id="2.7.7.6" evidence="11"/>
<dbReference type="PANTHER" id="PTHR19376:SF11">
    <property type="entry name" value="DNA-DIRECTED RNA POLYMERASE I SUBUNIT RPA1"/>
    <property type="match status" value="1"/>
</dbReference>
<keyword evidence="5 11" id="KW-0548">Nucleotidyltransferase</keyword>
<sequence>MRTSRLVLNDVAQIQLSMLSDAQIEKLSVCEINQLEIKDPIGNNLEHGLYDERLGPSDKFSKCKSCGLSWQQCVGHIGHIQLAMPAYNPIMFPLLIKLFNRQCQHCHHLKMSTFLKKQYVYRFQLIKQNKLLEEQDIIKKFTLLSADDYDTYCQKLIEAPQQNQQETSLSKEAFDNCFSEFLHACGKCKHCMKDQSKVVYVNALKILREPSKVEIENLQEEEEQKDEKISNKFVFPSEVQDELQQLFANDGDVLSLIFTSAEIFFINKLVVIPTRIRPPNFVNGMLNMHPTTKSLQNIIRMNNLVQQGAKSTDFLTQLTNLQFAVNEYIDSSKAATQTMDGLRQTLERKQGLFRMNIQGKRVNFAARSVISPDINLNTSEVGIPDVFAKVLTFPEAVCSQNLALMQQLVRNGNKYPGAAFVDQDGKKENLSQKSTEEREVIANNLLTSNSTVYRHVLPGDPLIFNRQPSLHRSSMLVHRARILPGHARSIRFHYANCNGYNADFDGDEMNLHYPQTYPAVSEALNLAYNELHYVTATAGNPIRGLFQDTVVGGVMLTKLDNMLTPEEFHQLCWVGCEQIQKYLKRNSMDRAEQLIGLEKVDNITNSNPFSATNNVKFLGAISATNEQVRGQGDGFIKDTQKYLQFYSKIQVPKCESAKTTKIYVKKEELSIPNVQPFILYPKPMYSGKQVVTVMLKYLCQEQEISMKGSTQLHPSTWGAMASTESKLVIMNNELLTGMVDKKHIGAQPNSLTHCINELIGGEAAGTFITAYGRLTAYFLQRKGFTCSLEDMVLNEKAEMARKDLYTNMNQRFEKLTEQFLDVEGINYDQLKQALRHKLQTDEVAAEKFDGLVQREAGQLTTQISTACKPDNLVTRIPRNHLAYMILTGAKGSTVNLQMITTCLGQQSLEGRRVPTTCMGRTSPCYPSQDNIHPIAGGYVFDRYLTGLRPQSFFFHHQAGREGLIDTAVKTATSGYFQRCIIKSVEGISIKYDGSARDADNCILQPIYGGDGVDQCKMSMLNNFAFIQQNLEVYKSQLTGNVEDIQETIGKLKEHLADIDFSQIDEMNGELNKSNEKAVKKAIKYYNRLLKTDVESDQFEVLRSLQSQLELPMSSLISPYKNPSVTSQKFMADLQTYLSQQQLPKEQAATLRDICILKYSQSLIAPGEAVGVIAGQSIGEPSTQLTLNTFHLAGHGAANVTLGIPRLREIIMTAKKDIKTPLITVKCVDEKAAMTIRKLLNKVDLDAIVEKIQVSERIEKDLKYIDLTLNTVENEFTDKIIVDALQKFCIKLQKTVSQRIKQLEQKEIQQAEGDAAIRGDTYNDNGADDNEADNEVSESSEELSNDEPNVDHFANIEQLSNNYISFVSLQQKARVYNITFSIKKEFQLLFLTFIEEALHKTTLHEVENITECFLRNENGSWFVDIAGSNMDAVKGLKPAMISMDQIKCNSVWKIYLTYGVEAARNAIIQEASAVFSVYSISVDQRHLALVADYMTQLGGVRACSRNGIGAQPHPISKASFERATHFVTEAAMFNNADGIRAPASSITVGQLSQYGTGAFDVMIDVK</sequence>
<comment type="catalytic activity">
    <reaction evidence="11">
        <text>RNA(n) + a ribonucleoside 5'-triphosphate = RNA(n+1) + diphosphate</text>
        <dbReference type="Rhea" id="RHEA:21248"/>
        <dbReference type="Rhea" id="RHEA-COMP:14527"/>
        <dbReference type="Rhea" id="RHEA-COMP:17342"/>
        <dbReference type="ChEBI" id="CHEBI:33019"/>
        <dbReference type="ChEBI" id="CHEBI:61557"/>
        <dbReference type="ChEBI" id="CHEBI:140395"/>
        <dbReference type="EC" id="2.7.7.6"/>
    </reaction>
</comment>
<dbReference type="Pfam" id="PF04997">
    <property type="entry name" value="RNA_pol_Rpb1_1"/>
    <property type="match status" value="1"/>
</dbReference>
<dbReference type="InterPro" id="IPR015699">
    <property type="entry name" value="DNA-dir_RNA_pol1_lsu_N"/>
</dbReference>
<dbReference type="Gene3D" id="1.10.357.120">
    <property type="match status" value="1"/>
</dbReference>
<dbReference type="PANTHER" id="PTHR19376">
    <property type="entry name" value="DNA-DIRECTED RNA POLYMERASE"/>
    <property type="match status" value="1"/>
</dbReference>
<dbReference type="GO" id="GO:0003677">
    <property type="term" value="F:DNA binding"/>
    <property type="evidence" value="ECO:0007669"/>
    <property type="project" value="InterPro"/>
</dbReference>
<dbReference type="SUPFAM" id="SSF64484">
    <property type="entry name" value="beta and beta-prime subunits of DNA dependent RNA-polymerase"/>
    <property type="match status" value="1"/>
</dbReference>
<dbReference type="Gene3D" id="6.10.250.2940">
    <property type="match status" value="1"/>
</dbReference>
<evidence type="ECO:0000256" key="3">
    <source>
        <dbReference type="ARBA" id="ARBA00022478"/>
    </source>
</evidence>
<dbReference type="Gene3D" id="3.30.1490.180">
    <property type="entry name" value="RNA polymerase ii"/>
    <property type="match status" value="1"/>
</dbReference>
<keyword evidence="10" id="KW-0539">Nucleus</keyword>
<dbReference type="InterPro" id="IPR000722">
    <property type="entry name" value="RNA_pol_asu"/>
</dbReference>
<dbReference type="Gene3D" id="2.40.40.20">
    <property type="match status" value="1"/>
</dbReference>
<dbReference type="InterPro" id="IPR047107">
    <property type="entry name" value="DNA-dir_RNA_pol1_lsu_C"/>
</dbReference>
<dbReference type="Gene3D" id="4.10.860.120">
    <property type="entry name" value="RNA polymerase II, clamp domain"/>
    <property type="match status" value="1"/>
</dbReference>
<organism evidence="14">
    <name type="scientific">Hexamita inflata</name>
    <dbReference type="NCBI Taxonomy" id="28002"/>
    <lineage>
        <taxon>Eukaryota</taxon>
        <taxon>Metamonada</taxon>
        <taxon>Diplomonadida</taxon>
        <taxon>Hexamitidae</taxon>
        <taxon>Hexamitinae</taxon>
        <taxon>Hexamita</taxon>
    </lineage>
</organism>
<feature type="compositionally biased region" description="Acidic residues" evidence="12">
    <location>
        <begin position="1325"/>
        <end position="1344"/>
    </location>
</feature>
<dbReference type="GO" id="GO:0003899">
    <property type="term" value="F:DNA-directed RNA polymerase activity"/>
    <property type="evidence" value="ECO:0007669"/>
    <property type="project" value="UniProtKB-EC"/>
</dbReference>
<dbReference type="CDD" id="cd02735">
    <property type="entry name" value="RNAP_I_Rpa1_C"/>
    <property type="match status" value="1"/>
</dbReference>
<dbReference type="Gene3D" id="1.10.150.390">
    <property type="match status" value="1"/>
</dbReference>
<dbReference type="InterPro" id="IPR007080">
    <property type="entry name" value="RNA_pol_Rpb1_1"/>
</dbReference>
<dbReference type="InterPro" id="IPR044893">
    <property type="entry name" value="RNA_pol_Rpb1_clamp_domain"/>
</dbReference>
<feature type="region of interest" description="Disordered" evidence="12">
    <location>
        <begin position="1310"/>
        <end position="1347"/>
    </location>
</feature>
<evidence type="ECO:0000256" key="11">
    <source>
        <dbReference type="RuleBase" id="RU004279"/>
    </source>
</evidence>
<evidence type="ECO:0000256" key="2">
    <source>
        <dbReference type="ARBA" id="ARBA00006460"/>
    </source>
</evidence>
<evidence type="ECO:0000256" key="5">
    <source>
        <dbReference type="ARBA" id="ARBA00022695"/>
    </source>
</evidence>
<dbReference type="InterPro" id="IPR042102">
    <property type="entry name" value="RNA_pol_Rpb1_3_sf"/>
</dbReference>
<evidence type="ECO:0000256" key="8">
    <source>
        <dbReference type="ARBA" id="ARBA00022842"/>
    </source>
</evidence>
<keyword evidence="8" id="KW-0460">Magnesium</keyword>
<name>A0AA86V117_9EUKA</name>
<dbReference type="FunFam" id="2.40.40.20:FF:000019">
    <property type="entry name" value="DNA-directed RNA polymerase II subunit RPB1"/>
    <property type="match status" value="1"/>
</dbReference>
<keyword evidence="16" id="KW-1185">Reference proteome</keyword>
<feature type="domain" description="RNA polymerase N-terminal" evidence="13">
    <location>
        <begin position="262"/>
        <end position="557"/>
    </location>
</feature>
<keyword evidence="4 11" id="KW-0808">Transferase</keyword>
<dbReference type="InterPro" id="IPR007081">
    <property type="entry name" value="RNA_pol_Rpb1_5"/>
</dbReference>
<dbReference type="InterPro" id="IPR007066">
    <property type="entry name" value="RNA_pol_Rpb1_3"/>
</dbReference>
<evidence type="ECO:0000256" key="7">
    <source>
        <dbReference type="ARBA" id="ARBA00022833"/>
    </source>
</evidence>
<dbReference type="InterPro" id="IPR006592">
    <property type="entry name" value="RNA_pol_N"/>
</dbReference>
<evidence type="ECO:0000313" key="14">
    <source>
        <dbReference type="EMBL" id="CAI9972236.1"/>
    </source>
</evidence>
<dbReference type="Pfam" id="PF04983">
    <property type="entry name" value="RNA_pol_Rpb1_3"/>
    <property type="match status" value="1"/>
</dbReference>
<evidence type="ECO:0000256" key="4">
    <source>
        <dbReference type="ARBA" id="ARBA00022679"/>
    </source>
</evidence>
<evidence type="ECO:0000256" key="1">
    <source>
        <dbReference type="ARBA" id="ARBA00004123"/>
    </source>
</evidence>
<dbReference type="Pfam" id="PF04998">
    <property type="entry name" value="RNA_pol_Rpb1_5"/>
    <property type="match status" value="1"/>
</dbReference>
<dbReference type="GO" id="GO:0005736">
    <property type="term" value="C:RNA polymerase I complex"/>
    <property type="evidence" value="ECO:0007669"/>
    <property type="project" value="TreeGrafter"/>
</dbReference>
<dbReference type="EMBL" id="CAXDID020000139">
    <property type="protein sequence ID" value="CAL6038420.1"/>
    <property type="molecule type" value="Genomic_DNA"/>
</dbReference>
<comment type="similarity">
    <text evidence="2 11">Belongs to the RNA polymerase beta' chain family.</text>
</comment>
<reference evidence="14" key="1">
    <citation type="submission" date="2023-06" db="EMBL/GenBank/DDBJ databases">
        <authorList>
            <person name="Kurt Z."/>
        </authorList>
    </citation>
    <scope>NUCLEOTIDE SEQUENCE</scope>
</reference>
<evidence type="ECO:0000256" key="10">
    <source>
        <dbReference type="ARBA" id="ARBA00023242"/>
    </source>
</evidence>
<dbReference type="Pfam" id="PF05000">
    <property type="entry name" value="RNA_pol_Rpb1_4"/>
    <property type="match status" value="1"/>
</dbReference>
<dbReference type="Gene3D" id="1.10.132.30">
    <property type="match status" value="1"/>
</dbReference>
<reference evidence="15 16" key="2">
    <citation type="submission" date="2024-07" db="EMBL/GenBank/DDBJ databases">
        <authorList>
            <person name="Akdeniz Z."/>
        </authorList>
    </citation>
    <scope>NUCLEOTIDE SEQUENCE [LARGE SCALE GENOMIC DNA]</scope>
</reference>
<dbReference type="InterPro" id="IPR045867">
    <property type="entry name" value="DNA-dir_RpoC_beta_prime"/>
</dbReference>
<comment type="subcellular location">
    <subcellularLocation>
        <location evidence="1">Nucleus</location>
    </subcellularLocation>
</comment>
<comment type="caution">
    <text evidence="14">The sequence shown here is derived from an EMBL/GenBank/DDBJ whole genome shotgun (WGS) entry which is preliminary data.</text>
</comment>
<keyword evidence="3 11" id="KW-0240">DNA-directed RNA polymerase</keyword>
<keyword evidence="6" id="KW-0479">Metal-binding</keyword>